<dbReference type="InterPro" id="IPR016162">
    <property type="entry name" value="Ald_DH_N"/>
</dbReference>
<dbReference type="InterPro" id="IPR016160">
    <property type="entry name" value="Ald_DH_CS_CYS"/>
</dbReference>
<feature type="region of interest" description="Disordered" evidence="5">
    <location>
        <begin position="86"/>
        <end position="107"/>
    </location>
</feature>
<dbReference type="GeneID" id="73335940"/>
<dbReference type="InterPro" id="IPR016163">
    <property type="entry name" value="Ald_DH_C"/>
</dbReference>
<name>A0A9Q8SD74_9PEZI</name>
<sequence length="692" mass="76504">MPFTSGPSVGRLRFPLVGIFHPACLHRQKVQTCNLFHLAPIPILNLCIRCTIVPYPTSRMHSEMLCDSVYNAQSTLRNQVYLTSMTDRHPSPPSPRMIHQHSGADKPPPPTSVIYPQPFTQLFYPDPRQILPRLYCLPQRMRAEERGELLIAGPPRLHLCLSQLPSNLNPPPSNPSLLRRNMEQRGISAAFQLYRLRQVFAGISASSELSAAMGYLLDSTADNMKFYNVINGERRGSDNHHQCTDPRTEEPLWDAPLATTQDLEEAVAAAQKALKTWSKTTIEERSNLLRKIVEVYTIHKDELKEIVMKETGKSSLMADIEITNTCNQTSYYSNVHLEDEVTFEDDNIKIVATHQPLGIVGAICPWNFPLILSNIKVASSLITGNCIIVKPSPFTPYSVMKSIELLIDVFPPGVVQVVNGGVDLGIAMTLHPGIAKISFTGTIATGKSVMASCAKTLKRLTLELAGNDAAIVTDDIDIAKVAGQVAQGCFFNAGQMCVATKRVYVHDSVYEKFLDAFKSAVAEKYVITKDAHAPSLFGPVSNKMQYNVVKDIYDHYKKNGFNMIAADHPEDSKGFWIPPTIVTKPPDDSILVKEEQFGPIVPILSWTEEDELFQRVNLANAGLGSSVYCRDLGRAESLARRVEAGTVAINLPEIPHHGGYFSGMKDSGHGGEMGKHGLHSYCYTQSLQFGKS</sequence>
<dbReference type="SUPFAM" id="SSF53720">
    <property type="entry name" value="ALDH-like"/>
    <property type="match status" value="1"/>
</dbReference>
<reference evidence="7" key="1">
    <citation type="journal article" date="2021" name="Mol. Plant Microbe Interact.">
        <title>Complete Genome Sequence of the Plant-Pathogenic Fungus Colletotrichum lupini.</title>
        <authorList>
            <person name="Baroncelli R."/>
            <person name="Pensec F."/>
            <person name="Da Lio D."/>
            <person name="Boufleur T."/>
            <person name="Vicente I."/>
            <person name="Sarrocco S."/>
            <person name="Picot A."/>
            <person name="Baraldi E."/>
            <person name="Sukno S."/>
            <person name="Thon M."/>
            <person name="Le Floch G."/>
        </authorList>
    </citation>
    <scope>NUCLEOTIDE SEQUENCE</scope>
    <source>
        <strain evidence="7">IMI 504893</strain>
    </source>
</reference>
<dbReference type="Gene3D" id="3.40.309.10">
    <property type="entry name" value="Aldehyde Dehydrogenase, Chain A, domain 2"/>
    <property type="match status" value="1"/>
</dbReference>
<dbReference type="RefSeq" id="XP_049136887.1">
    <property type="nucleotide sequence ID" value="XM_049280930.1"/>
</dbReference>
<keyword evidence="8" id="KW-1185">Reference proteome</keyword>
<gene>
    <name evidence="7" type="ORF">CLUP02_01894</name>
</gene>
<dbReference type="EMBL" id="CP019471">
    <property type="protein sequence ID" value="UQC75241.1"/>
    <property type="molecule type" value="Genomic_DNA"/>
</dbReference>
<evidence type="ECO:0000313" key="7">
    <source>
        <dbReference type="EMBL" id="UQC75241.1"/>
    </source>
</evidence>
<organism evidence="7 8">
    <name type="scientific">Colletotrichum lupini</name>
    <dbReference type="NCBI Taxonomy" id="145971"/>
    <lineage>
        <taxon>Eukaryota</taxon>
        <taxon>Fungi</taxon>
        <taxon>Dikarya</taxon>
        <taxon>Ascomycota</taxon>
        <taxon>Pezizomycotina</taxon>
        <taxon>Sordariomycetes</taxon>
        <taxon>Hypocreomycetidae</taxon>
        <taxon>Glomerellales</taxon>
        <taxon>Glomerellaceae</taxon>
        <taxon>Colletotrichum</taxon>
        <taxon>Colletotrichum acutatum species complex</taxon>
    </lineage>
</organism>
<evidence type="ECO:0000256" key="4">
    <source>
        <dbReference type="ARBA" id="ARBA00049194"/>
    </source>
</evidence>
<dbReference type="GO" id="GO:0004029">
    <property type="term" value="F:aldehyde dehydrogenase (NAD+) activity"/>
    <property type="evidence" value="ECO:0007669"/>
    <property type="project" value="UniProtKB-EC"/>
</dbReference>
<keyword evidence="2" id="KW-0560">Oxidoreductase</keyword>
<evidence type="ECO:0000256" key="1">
    <source>
        <dbReference type="ARBA" id="ARBA00009986"/>
    </source>
</evidence>
<feature type="domain" description="Aldehyde dehydrogenase" evidence="6">
    <location>
        <begin position="238"/>
        <end position="686"/>
    </location>
</feature>
<comment type="catalytic activity">
    <reaction evidence="4">
        <text>an aldehyde + NAD(+) + H2O = a carboxylate + NADH + 2 H(+)</text>
        <dbReference type="Rhea" id="RHEA:16185"/>
        <dbReference type="ChEBI" id="CHEBI:15377"/>
        <dbReference type="ChEBI" id="CHEBI:15378"/>
        <dbReference type="ChEBI" id="CHEBI:17478"/>
        <dbReference type="ChEBI" id="CHEBI:29067"/>
        <dbReference type="ChEBI" id="CHEBI:57540"/>
        <dbReference type="ChEBI" id="CHEBI:57945"/>
        <dbReference type="EC" id="1.2.1.3"/>
    </reaction>
</comment>
<dbReference type="KEGG" id="clup:CLUP02_01894"/>
<comment type="similarity">
    <text evidence="1">Belongs to the aldehyde dehydrogenase family.</text>
</comment>
<dbReference type="InterPro" id="IPR044086">
    <property type="entry name" value="LUC3-like"/>
</dbReference>
<dbReference type="FunFam" id="3.40.605.10:FF:000007">
    <property type="entry name" value="NAD/NADP-dependent betaine aldehyde dehydrogenase"/>
    <property type="match status" value="1"/>
</dbReference>
<evidence type="ECO:0000256" key="2">
    <source>
        <dbReference type="ARBA" id="ARBA00023002"/>
    </source>
</evidence>
<evidence type="ECO:0000313" key="8">
    <source>
        <dbReference type="Proteomes" id="UP000830671"/>
    </source>
</evidence>
<protein>
    <recommendedName>
        <fullName evidence="3">aldehyde dehydrogenase (NAD(+))</fullName>
        <ecNumber evidence="3">1.2.1.3</ecNumber>
    </recommendedName>
</protein>
<dbReference type="Gene3D" id="3.40.605.10">
    <property type="entry name" value="Aldehyde Dehydrogenase, Chain A, domain 1"/>
    <property type="match status" value="1"/>
</dbReference>
<proteinExistence type="inferred from homology"/>
<dbReference type="Proteomes" id="UP000830671">
    <property type="component" value="Chromosome 1"/>
</dbReference>
<dbReference type="Pfam" id="PF00171">
    <property type="entry name" value="Aldedh"/>
    <property type="match status" value="1"/>
</dbReference>
<evidence type="ECO:0000256" key="3">
    <source>
        <dbReference type="ARBA" id="ARBA00024226"/>
    </source>
</evidence>
<evidence type="ECO:0000256" key="5">
    <source>
        <dbReference type="SAM" id="MobiDB-lite"/>
    </source>
</evidence>
<dbReference type="PROSITE" id="PS00070">
    <property type="entry name" value="ALDEHYDE_DEHYDR_CYS"/>
    <property type="match status" value="1"/>
</dbReference>
<dbReference type="InterPro" id="IPR016161">
    <property type="entry name" value="Ald_DH/histidinol_DH"/>
</dbReference>
<dbReference type="EC" id="1.2.1.3" evidence="3"/>
<dbReference type="InterPro" id="IPR015590">
    <property type="entry name" value="Aldehyde_DH_dom"/>
</dbReference>
<dbReference type="PANTHER" id="PTHR11699">
    <property type="entry name" value="ALDEHYDE DEHYDROGENASE-RELATED"/>
    <property type="match status" value="1"/>
</dbReference>
<accession>A0A9Q8SD74</accession>
<evidence type="ECO:0000259" key="6">
    <source>
        <dbReference type="Pfam" id="PF00171"/>
    </source>
</evidence>
<dbReference type="AlphaFoldDB" id="A0A9Q8SD74"/>
<dbReference type="CDD" id="cd07106">
    <property type="entry name" value="ALDH_AldA-AAD23400"/>
    <property type="match status" value="1"/>
</dbReference>